<evidence type="ECO:0000256" key="1">
    <source>
        <dbReference type="SAM" id="MobiDB-lite"/>
    </source>
</evidence>
<dbReference type="Proteomes" id="UP000078546">
    <property type="component" value="Unassembled WGS sequence"/>
</dbReference>
<sequence>MGDAQGRGETQNERGAIGKSQWADNSSNVNFNIKNSEKRKKYNRGKRDSAAAQQGRENWKAVLPQKDFVVRTVSDAIGESADQQDMFIYTDISPYTKVYICINPPTGVSLHFNTQTGMESSIFNGQNFEIVMMIQNGEREKGREIGVKKVPSLNINKLEVGWDGMANGKFVERTLNHVPIKVVLLRVRFNSFLSCSERGTLKHTPPKLAAVINDLECL</sequence>
<dbReference type="EMBL" id="FLQV01000257">
    <property type="protein sequence ID" value="SBS86832.1"/>
    <property type="molecule type" value="Genomic_DNA"/>
</dbReference>
<proteinExistence type="predicted"/>
<dbReference type="AlphaFoldDB" id="A0A1A8W4B7"/>
<accession>A0A1A8W4B7</accession>
<organism evidence="2 3">
    <name type="scientific">Plasmodium ovale curtisi</name>
    <dbReference type="NCBI Taxonomy" id="864141"/>
    <lineage>
        <taxon>Eukaryota</taxon>
        <taxon>Sar</taxon>
        <taxon>Alveolata</taxon>
        <taxon>Apicomplexa</taxon>
        <taxon>Aconoidasida</taxon>
        <taxon>Haemosporida</taxon>
        <taxon>Plasmodiidae</taxon>
        <taxon>Plasmodium</taxon>
        <taxon>Plasmodium (Plasmodium)</taxon>
    </lineage>
</organism>
<evidence type="ECO:0000313" key="3">
    <source>
        <dbReference type="Proteomes" id="UP000078546"/>
    </source>
</evidence>
<reference evidence="3" key="1">
    <citation type="submission" date="2016-05" db="EMBL/GenBank/DDBJ databases">
        <authorList>
            <person name="Naeem Raeece"/>
        </authorList>
    </citation>
    <scope>NUCLEOTIDE SEQUENCE [LARGE SCALE GENOMIC DNA]</scope>
</reference>
<feature type="region of interest" description="Disordered" evidence="1">
    <location>
        <begin position="1"/>
        <end position="56"/>
    </location>
</feature>
<evidence type="ECO:0000313" key="2">
    <source>
        <dbReference type="EMBL" id="SBS86832.1"/>
    </source>
</evidence>
<feature type="compositionally biased region" description="Polar residues" evidence="1">
    <location>
        <begin position="22"/>
        <end position="34"/>
    </location>
</feature>
<protein>
    <submittedName>
        <fullName evidence="2">Uncharacterized protein</fullName>
    </submittedName>
</protein>
<name>A0A1A8W4B7_PLAOA</name>
<gene>
    <name evidence="2" type="ORF">POVCU1_013800</name>
</gene>